<accession>A0A6I4YMG3</accession>
<sequence length="55" mass="5963">MNPLTLQFVALAHHPGPLRDAEQVRRALLARPAPDRPTPPVIVQLPVSSTPCLTC</sequence>
<name>A0A6I4YMG3_9DEIO</name>
<keyword evidence="2" id="KW-1185">Reference proteome</keyword>
<comment type="caution">
    <text evidence="1">The sequence shown here is derived from an EMBL/GenBank/DDBJ whole genome shotgun (WGS) entry which is preliminary data.</text>
</comment>
<dbReference type="Proteomes" id="UP000430519">
    <property type="component" value="Unassembled WGS sequence"/>
</dbReference>
<gene>
    <name evidence="1" type="ORF">GLX28_11340</name>
</gene>
<dbReference type="RefSeq" id="WP_160979545.1">
    <property type="nucleotide sequence ID" value="NZ_WVHK01000038.1"/>
</dbReference>
<dbReference type="AlphaFoldDB" id="A0A6I4YMG3"/>
<protein>
    <submittedName>
        <fullName evidence="1">Uncharacterized protein</fullName>
    </submittedName>
</protein>
<evidence type="ECO:0000313" key="1">
    <source>
        <dbReference type="EMBL" id="MXV20227.1"/>
    </source>
</evidence>
<proteinExistence type="predicted"/>
<dbReference type="EMBL" id="WVHK01000038">
    <property type="protein sequence ID" value="MXV20227.1"/>
    <property type="molecule type" value="Genomic_DNA"/>
</dbReference>
<reference evidence="1 2" key="1">
    <citation type="submission" date="2019-11" db="EMBL/GenBank/DDBJ databases">
        <title>Genome sequence of Deinococcus xianganensis Y35, AI-2 producing algicidal bacterium, isolated from lake water.</title>
        <authorList>
            <person name="Li Y."/>
        </authorList>
    </citation>
    <scope>NUCLEOTIDE SEQUENCE [LARGE SCALE GENOMIC DNA]</scope>
    <source>
        <strain evidence="1 2">Y35</strain>
    </source>
</reference>
<evidence type="ECO:0000313" key="2">
    <source>
        <dbReference type="Proteomes" id="UP000430519"/>
    </source>
</evidence>
<organism evidence="1 2">
    <name type="scientific">Deinococcus xianganensis</name>
    <dbReference type="NCBI Taxonomy" id="1507289"/>
    <lineage>
        <taxon>Bacteria</taxon>
        <taxon>Thermotogati</taxon>
        <taxon>Deinococcota</taxon>
        <taxon>Deinococci</taxon>
        <taxon>Deinococcales</taxon>
        <taxon>Deinococcaceae</taxon>
        <taxon>Deinococcus</taxon>
    </lineage>
</organism>